<dbReference type="GO" id="GO:0030170">
    <property type="term" value="F:pyridoxal phosphate binding"/>
    <property type="evidence" value="ECO:0007669"/>
    <property type="project" value="TreeGrafter"/>
</dbReference>
<dbReference type="Gene3D" id="3.90.1150.10">
    <property type="entry name" value="Aspartate Aminotransferase, domain 1"/>
    <property type="match status" value="1"/>
</dbReference>
<dbReference type="InterPro" id="IPR015421">
    <property type="entry name" value="PyrdxlP-dep_Trfase_major"/>
</dbReference>
<gene>
    <name evidence="6" type="ORF">J2T23_002899</name>
</gene>
<name>A0AAJ1SWB3_9MICC</name>
<evidence type="ECO:0000256" key="4">
    <source>
        <dbReference type="PIRSR" id="PIRSR000390-2"/>
    </source>
</evidence>
<dbReference type="Gene3D" id="3.40.640.10">
    <property type="entry name" value="Type I PLP-dependent aspartate aminotransferase-like (Major domain)"/>
    <property type="match status" value="1"/>
</dbReference>
<evidence type="ECO:0000313" key="7">
    <source>
        <dbReference type="Proteomes" id="UP001239267"/>
    </source>
</evidence>
<keyword evidence="1 4" id="KW-0663">Pyridoxal phosphate</keyword>
<proteinExistence type="inferred from homology"/>
<organism evidence="6 7">
    <name type="scientific">Pseudarthrobacter niigatensis</name>
    <dbReference type="NCBI Taxonomy" id="369935"/>
    <lineage>
        <taxon>Bacteria</taxon>
        <taxon>Bacillati</taxon>
        <taxon>Actinomycetota</taxon>
        <taxon>Actinomycetes</taxon>
        <taxon>Micrococcales</taxon>
        <taxon>Micrococcaceae</taxon>
        <taxon>Pseudarthrobacter</taxon>
    </lineage>
</organism>
<accession>A0AAJ1SWB3</accession>
<feature type="active site" description="Proton acceptor" evidence="3">
    <location>
        <position position="186"/>
    </location>
</feature>
<dbReference type="InterPro" id="IPR015424">
    <property type="entry name" value="PyrdxlP-dep_Trfase"/>
</dbReference>
<protein>
    <submittedName>
        <fullName evidence="6">dTDP-4-amino-4,6-dideoxygalactose transaminase</fullName>
    </submittedName>
</protein>
<dbReference type="InterPro" id="IPR015422">
    <property type="entry name" value="PyrdxlP-dep_Trfase_small"/>
</dbReference>
<evidence type="ECO:0000313" key="6">
    <source>
        <dbReference type="EMBL" id="MDQ0146993.1"/>
    </source>
</evidence>
<dbReference type="PANTHER" id="PTHR30244:SF36">
    <property type="entry name" value="3-OXO-GLUCOSE-6-PHOSPHATE:GLUTAMATE AMINOTRANSFERASE"/>
    <property type="match status" value="1"/>
</dbReference>
<dbReference type="GO" id="GO:0000271">
    <property type="term" value="P:polysaccharide biosynthetic process"/>
    <property type="evidence" value="ECO:0007669"/>
    <property type="project" value="TreeGrafter"/>
</dbReference>
<dbReference type="Pfam" id="PF01041">
    <property type="entry name" value="DegT_DnrJ_EryC1"/>
    <property type="match status" value="1"/>
</dbReference>
<dbReference type="PANTHER" id="PTHR30244">
    <property type="entry name" value="TRANSAMINASE"/>
    <property type="match status" value="1"/>
</dbReference>
<comment type="similarity">
    <text evidence="2 5">Belongs to the DegT/DnrJ/EryC1 family.</text>
</comment>
<dbReference type="AlphaFoldDB" id="A0AAJ1SWB3"/>
<sequence length="368" mass="40012">MIQPVPLLDLYEQQQKVAETIRVGFEEVIEASAFIAGVQVAEFEQRWSDYCGARFAAGVANGTDAVELALRAVGVGRGDEVLVPANTFVATAAAVLRTGATLVLADCEQEFLLGPVTTDRAVTVKTKAAIGVHLFGQAAPMETIRSALPEKTILIEDMAQAQGARRHGRRVGGLATAAATSFYPGKNLGAYGDAGAITTNSEGVAARLRRLRNHGGEHRYEHIELGFNSRLDTLQAVVLNAKLAWLDVWNQQRRKAAETYDELLGSVDNIKLPRTLVGNEHVFHLYVVRVKERDRVLRELKAKGIEAGVHYPLPIHLLPAYSFLNYRRGSFPEAEAACNEIISLPLFPGLTLVQQERVAEALIGAVGK</sequence>
<reference evidence="6 7" key="1">
    <citation type="submission" date="2023-07" db="EMBL/GenBank/DDBJ databases">
        <title>Sorghum-associated microbial communities from plants grown in Nebraska, USA.</title>
        <authorList>
            <person name="Schachtman D."/>
        </authorList>
    </citation>
    <scope>NUCLEOTIDE SEQUENCE [LARGE SCALE GENOMIC DNA]</scope>
    <source>
        <strain evidence="6 7">DS1001</strain>
    </source>
</reference>
<dbReference type="RefSeq" id="WP_307360986.1">
    <property type="nucleotide sequence ID" value="NZ_JAUSTB010000010.1"/>
</dbReference>
<evidence type="ECO:0000256" key="5">
    <source>
        <dbReference type="RuleBase" id="RU004508"/>
    </source>
</evidence>
<keyword evidence="7" id="KW-1185">Reference proteome</keyword>
<dbReference type="EMBL" id="JAUSTB010000010">
    <property type="protein sequence ID" value="MDQ0146993.1"/>
    <property type="molecule type" value="Genomic_DNA"/>
</dbReference>
<dbReference type="InterPro" id="IPR000653">
    <property type="entry name" value="DegT/StrS_aminotransferase"/>
</dbReference>
<dbReference type="SUPFAM" id="SSF53383">
    <property type="entry name" value="PLP-dependent transferases"/>
    <property type="match status" value="1"/>
</dbReference>
<comment type="caution">
    <text evidence="6">The sequence shown here is derived from an EMBL/GenBank/DDBJ whole genome shotgun (WGS) entry which is preliminary data.</text>
</comment>
<evidence type="ECO:0000256" key="1">
    <source>
        <dbReference type="ARBA" id="ARBA00022898"/>
    </source>
</evidence>
<dbReference type="Proteomes" id="UP001239267">
    <property type="component" value="Unassembled WGS sequence"/>
</dbReference>
<evidence type="ECO:0000256" key="2">
    <source>
        <dbReference type="ARBA" id="ARBA00037999"/>
    </source>
</evidence>
<dbReference type="PIRSF" id="PIRSF000390">
    <property type="entry name" value="PLP_StrS"/>
    <property type="match status" value="1"/>
</dbReference>
<dbReference type="GO" id="GO:0008483">
    <property type="term" value="F:transaminase activity"/>
    <property type="evidence" value="ECO:0007669"/>
    <property type="project" value="TreeGrafter"/>
</dbReference>
<dbReference type="CDD" id="cd00616">
    <property type="entry name" value="AHBA_syn"/>
    <property type="match status" value="1"/>
</dbReference>
<feature type="modified residue" description="N6-(pyridoxal phosphate)lysine" evidence="4">
    <location>
        <position position="186"/>
    </location>
</feature>
<evidence type="ECO:0000256" key="3">
    <source>
        <dbReference type="PIRSR" id="PIRSR000390-1"/>
    </source>
</evidence>